<dbReference type="RefSeq" id="YP_010761250.1">
    <property type="nucleotide sequence ID" value="NC_047702.1"/>
</dbReference>
<dbReference type="EMBL" id="AP013542">
    <property type="protein sequence ID" value="BAQ94164.1"/>
    <property type="molecule type" value="Genomic_DNA"/>
</dbReference>
<evidence type="ECO:0000313" key="3">
    <source>
        <dbReference type="Proteomes" id="UP000504827"/>
    </source>
</evidence>
<dbReference type="Gene3D" id="2.60.120.200">
    <property type="match status" value="1"/>
</dbReference>
<evidence type="ECO:0000313" key="2">
    <source>
        <dbReference type="EMBL" id="BAQ94164.1"/>
    </source>
</evidence>
<dbReference type="SMART" id="SM00449">
    <property type="entry name" value="SPRY"/>
    <property type="match status" value="1"/>
</dbReference>
<dbReference type="GeneID" id="55412480"/>
<keyword evidence="3" id="KW-1185">Reference proteome</keyword>
<organism evidence="2 3">
    <name type="scientific">uncultured phage_MedDCM-OCT-S35-C6</name>
    <dbReference type="NCBI Taxonomy" id="2741075"/>
    <lineage>
        <taxon>Viruses</taxon>
        <taxon>Duplodnaviria</taxon>
        <taxon>Heunggongvirae</taxon>
        <taxon>Uroviricota</taxon>
        <taxon>Caudoviricetes</taxon>
        <taxon>Autographivirales</taxon>
        <taxon>Pelagivirus</taxon>
        <taxon>Pelagivirus S35C6</taxon>
    </lineage>
</organism>
<proteinExistence type="predicted"/>
<dbReference type="SUPFAM" id="SSF49899">
    <property type="entry name" value="Concanavalin A-like lectins/glucanases"/>
    <property type="match status" value="2"/>
</dbReference>
<dbReference type="Pfam" id="PF00622">
    <property type="entry name" value="SPRY"/>
    <property type="match status" value="1"/>
</dbReference>
<reference evidence="2 3" key="1">
    <citation type="journal article" date="2013" name="PLoS Genet.">
        <title>Expanding the Marine Virosphere Using Metagenomics.</title>
        <authorList>
            <person name="Mizuno C.M."/>
            <person name="Rodriguez-Valera F."/>
            <person name="Kimes N.E."/>
            <person name="Ghai R."/>
        </authorList>
    </citation>
    <scope>NUCLEOTIDE SEQUENCE [LARGE SCALE GENOMIC DNA]</scope>
    <source>
        <strain evidence="2">UvMED-CGR-U-MedDCM-OCT-S35-C6</strain>
    </source>
</reference>
<name>A0A6S4PLS9_9CAUD</name>
<dbReference type="Gene3D" id="2.60.120.920">
    <property type="match status" value="1"/>
</dbReference>
<dbReference type="InterPro" id="IPR043136">
    <property type="entry name" value="B30.2/SPRY_sf"/>
</dbReference>
<sequence>MASTYLQKSAFGSANQKTYTISFWAKLSQSTTGNVLAFVAGSNYVRLFFENGAFKIKSVINSSTVFEIKTNRLFRDFSSWYHFVIAMDTTQATSSNRIKLYVNGVQETPLATTTYPSQNFDTDSNNDLKIGYNGTDNYFDGLLSHFHYIDGTAYDASAFGSTDSVTGEWKINTSPSVTYGSGGFLILKDGNTITDQSSNSNNFTLGGGTLTNTLDNPSNNFCTMSPIMQPINSSMDVFKYGNLFCGGSSSVSDLSACGSIGVKTGKWYWEIKIEDADNTRNLGIVRADKINISTTFGFYVGSVGNSTTTSFTAGLRGSDGVFINKAGGSQTNTDISTTFTTGDIMAIALDLTSSTKTIQFYKNGSASGSAQTLDNAFVDDFVLPACRLDGGQTVTFNFGQGFFGTTAITTNSGNGYAGAEGKSKFNYQPPTGHSALTTKGLNL</sequence>
<protein>
    <submittedName>
        <fullName evidence="2">Spry domain protein</fullName>
    </submittedName>
</protein>
<dbReference type="PROSITE" id="PS50188">
    <property type="entry name" value="B302_SPRY"/>
    <property type="match status" value="1"/>
</dbReference>
<dbReference type="InterPro" id="IPR003877">
    <property type="entry name" value="SPRY_dom"/>
</dbReference>
<evidence type="ECO:0000259" key="1">
    <source>
        <dbReference type="PROSITE" id="PS50188"/>
    </source>
</evidence>
<feature type="domain" description="B30.2/SPRY" evidence="1">
    <location>
        <begin position="190"/>
        <end position="403"/>
    </location>
</feature>
<dbReference type="InterPro" id="IPR001870">
    <property type="entry name" value="B30.2/SPRY"/>
</dbReference>
<dbReference type="InterPro" id="IPR013320">
    <property type="entry name" value="ConA-like_dom_sf"/>
</dbReference>
<dbReference type="KEGG" id="vg:55412480"/>
<accession>A0A6S4PLS9</accession>
<dbReference type="Pfam" id="PF13385">
    <property type="entry name" value="Laminin_G_3"/>
    <property type="match status" value="1"/>
</dbReference>
<dbReference type="Proteomes" id="UP000504827">
    <property type="component" value="Segment"/>
</dbReference>